<evidence type="ECO:0000313" key="1">
    <source>
        <dbReference type="EMBL" id="ORT86804.1"/>
    </source>
</evidence>
<reference evidence="1 2" key="1">
    <citation type="submission" date="2017-04" db="EMBL/GenBank/DDBJ databases">
        <title>Burkholderia puraquae sp. nov., a novel Burkholderia cepacia complex species from hospital setting samples.</title>
        <authorList>
            <person name="Martina P."/>
            <person name="Leguizamon M."/>
            <person name="Prieto C."/>
            <person name="Sousa S."/>
            <person name="Montanaro P."/>
            <person name="Draghi W."/>
            <person name="Staembler M."/>
            <person name="Bettiol M."/>
            <person name="Figoli C."/>
            <person name="Palau J."/>
            <person name="Alvarez F."/>
            <person name="Benetti S."/>
            <person name="Anchat E."/>
            <person name="Vescina C."/>
            <person name="Ferreras J."/>
            <person name="Lasch P."/>
            <person name="Lagares A."/>
            <person name="Zorreguieta A."/>
            <person name="Yantorno O."/>
            <person name="Bosch A."/>
        </authorList>
    </citation>
    <scope>NUCLEOTIDE SEQUENCE [LARGE SCALE GENOMIC DNA]</scope>
    <source>
        <strain evidence="1 2">CAMPA 1040</strain>
    </source>
</reference>
<dbReference type="AlphaFoldDB" id="A0A1X1PK88"/>
<name>A0A1X1PK88_9BURK</name>
<protein>
    <submittedName>
        <fullName evidence="1">Uncharacterized protein</fullName>
    </submittedName>
</protein>
<accession>A0A1X1PK88</accession>
<keyword evidence="2" id="KW-1185">Reference proteome</keyword>
<gene>
    <name evidence="1" type="ORF">B7G54_10055</name>
</gene>
<dbReference type="Proteomes" id="UP000193146">
    <property type="component" value="Unassembled WGS sequence"/>
</dbReference>
<sequence length="70" mass="7668">MVRRNSGRKGWKTLIRPARRVRDDAVHDRCAHASHRAGMPGRDAADALEWPVRTPAGHRAPASCASVMAV</sequence>
<dbReference type="EMBL" id="NBYX01000004">
    <property type="protein sequence ID" value="ORT86804.1"/>
    <property type="molecule type" value="Genomic_DNA"/>
</dbReference>
<organism evidence="1 2">
    <name type="scientific">Burkholderia puraquae</name>
    <dbReference type="NCBI Taxonomy" id="1904757"/>
    <lineage>
        <taxon>Bacteria</taxon>
        <taxon>Pseudomonadati</taxon>
        <taxon>Pseudomonadota</taxon>
        <taxon>Betaproteobacteria</taxon>
        <taxon>Burkholderiales</taxon>
        <taxon>Burkholderiaceae</taxon>
        <taxon>Burkholderia</taxon>
        <taxon>Burkholderia cepacia complex</taxon>
    </lineage>
</organism>
<evidence type="ECO:0000313" key="2">
    <source>
        <dbReference type="Proteomes" id="UP000193146"/>
    </source>
</evidence>
<comment type="caution">
    <text evidence="1">The sequence shown here is derived from an EMBL/GenBank/DDBJ whole genome shotgun (WGS) entry which is preliminary data.</text>
</comment>
<proteinExistence type="predicted"/>